<proteinExistence type="inferred from homology"/>
<evidence type="ECO:0000256" key="7">
    <source>
        <dbReference type="SAM" id="Phobius"/>
    </source>
</evidence>
<name>A0ABT9WXS5_9BACI</name>
<evidence type="ECO:0000256" key="4">
    <source>
        <dbReference type="ARBA" id="ARBA00022692"/>
    </source>
</evidence>
<accession>A0ABT9WXS5</accession>
<sequence length="136" mass="14418">MMNKYELAGFIVRIILGLTFFIHGFAKFQGGISNTVGFFESIGLPGFAAYATASIELVGGIAMILGIGTRIVSVLFAIIMAGALIKIKFAAGFMGSAQMAGYEFELALLAMSIHLAITGSSFFSVDKVLFRSSKEA</sequence>
<feature type="transmembrane region" description="Helical" evidence="7">
    <location>
        <begin position="74"/>
        <end position="94"/>
    </location>
</feature>
<dbReference type="EMBL" id="JAUSTT010000032">
    <property type="protein sequence ID" value="MDQ0178032.1"/>
    <property type="molecule type" value="Genomic_DNA"/>
</dbReference>
<dbReference type="RefSeq" id="WP_307232535.1">
    <property type="nucleotide sequence ID" value="NZ_JAUSTT010000032.1"/>
</dbReference>
<comment type="similarity">
    <text evidence="2">Belongs to the DoxX family.</text>
</comment>
<feature type="transmembrane region" description="Helical" evidence="7">
    <location>
        <begin position="46"/>
        <end position="67"/>
    </location>
</feature>
<dbReference type="PANTHER" id="PTHR33452:SF1">
    <property type="entry name" value="INNER MEMBRANE PROTEIN YPHA-RELATED"/>
    <property type="match status" value="1"/>
</dbReference>
<comment type="subcellular location">
    <subcellularLocation>
        <location evidence="1">Cell membrane</location>
        <topology evidence="1">Multi-pass membrane protein</topology>
    </subcellularLocation>
</comment>
<keyword evidence="9" id="KW-1185">Reference proteome</keyword>
<evidence type="ECO:0000256" key="6">
    <source>
        <dbReference type="ARBA" id="ARBA00023136"/>
    </source>
</evidence>
<protein>
    <submittedName>
        <fullName evidence="8">Membrane protein YphA (DoxX/SURF4 family)</fullName>
    </submittedName>
</protein>
<dbReference type="Pfam" id="PF07681">
    <property type="entry name" value="DoxX"/>
    <property type="match status" value="1"/>
</dbReference>
<feature type="transmembrane region" description="Helical" evidence="7">
    <location>
        <begin position="106"/>
        <end position="125"/>
    </location>
</feature>
<keyword evidence="4 7" id="KW-0812">Transmembrane</keyword>
<feature type="transmembrane region" description="Helical" evidence="7">
    <location>
        <begin position="7"/>
        <end position="26"/>
    </location>
</feature>
<evidence type="ECO:0000256" key="5">
    <source>
        <dbReference type="ARBA" id="ARBA00022989"/>
    </source>
</evidence>
<evidence type="ECO:0000256" key="1">
    <source>
        <dbReference type="ARBA" id="ARBA00004651"/>
    </source>
</evidence>
<keyword evidence="3" id="KW-1003">Cell membrane</keyword>
<evidence type="ECO:0000313" key="8">
    <source>
        <dbReference type="EMBL" id="MDQ0178032.1"/>
    </source>
</evidence>
<dbReference type="InterPro" id="IPR051907">
    <property type="entry name" value="DoxX-like_oxidoreductase"/>
</dbReference>
<dbReference type="InterPro" id="IPR032808">
    <property type="entry name" value="DoxX"/>
</dbReference>
<evidence type="ECO:0000256" key="3">
    <source>
        <dbReference type="ARBA" id="ARBA00022475"/>
    </source>
</evidence>
<reference evidence="8 9" key="1">
    <citation type="submission" date="2023-07" db="EMBL/GenBank/DDBJ databases">
        <title>Genomic Encyclopedia of Type Strains, Phase IV (KMG-IV): sequencing the most valuable type-strain genomes for metagenomic binning, comparative biology and taxonomic classification.</title>
        <authorList>
            <person name="Goeker M."/>
        </authorList>
    </citation>
    <scope>NUCLEOTIDE SEQUENCE [LARGE SCALE GENOMIC DNA]</scope>
    <source>
        <strain evidence="8 9">DSM 23837</strain>
    </source>
</reference>
<organism evidence="8 9">
    <name type="scientific">Bacillus chungangensis</name>
    <dbReference type="NCBI Taxonomy" id="587633"/>
    <lineage>
        <taxon>Bacteria</taxon>
        <taxon>Bacillati</taxon>
        <taxon>Bacillota</taxon>
        <taxon>Bacilli</taxon>
        <taxon>Bacillales</taxon>
        <taxon>Bacillaceae</taxon>
        <taxon>Bacillus</taxon>
    </lineage>
</organism>
<comment type="caution">
    <text evidence="8">The sequence shown here is derived from an EMBL/GenBank/DDBJ whole genome shotgun (WGS) entry which is preliminary data.</text>
</comment>
<keyword evidence="5 7" id="KW-1133">Transmembrane helix</keyword>
<keyword evidence="6 7" id="KW-0472">Membrane</keyword>
<evidence type="ECO:0000313" key="9">
    <source>
        <dbReference type="Proteomes" id="UP001223586"/>
    </source>
</evidence>
<dbReference type="Proteomes" id="UP001223586">
    <property type="component" value="Unassembled WGS sequence"/>
</dbReference>
<gene>
    <name evidence="8" type="ORF">J2S08_003926</name>
</gene>
<evidence type="ECO:0000256" key="2">
    <source>
        <dbReference type="ARBA" id="ARBA00006679"/>
    </source>
</evidence>
<dbReference type="PANTHER" id="PTHR33452">
    <property type="entry name" value="OXIDOREDUCTASE CATD-RELATED"/>
    <property type="match status" value="1"/>
</dbReference>